<dbReference type="GeneID" id="81368117"/>
<dbReference type="SUPFAM" id="SSF51905">
    <property type="entry name" value="FAD/NAD(P)-binding domain"/>
    <property type="match status" value="1"/>
</dbReference>
<dbReference type="PANTHER" id="PTHR13789">
    <property type="entry name" value="MONOOXYGENASE"/>
    <property type="match status" value="1"/>
</dbReference>
<evidence type="ECO:0000256" key="5">
    <source>
        <dbReference type="ARBA" id="ARBA00023002"/>
    </source>
</evidence>
<dbReference type="PRINTS" id="PR00420">
    <property type="entry name" value="RNGMNOXGNASE"/>
</dbReference>
<dbReference type="GO" id="GO:0004497">
    <property type="term" value="F:monooxygenase activity"/>
    <property type="evidence" value="ECO:0007669"/>
    <property type="project" value="UniProtKB-KW"/>
</dbReference>
<dbReference type="EMBL" id="JAPZBU010000005">
    <property type="protein sequence ID" value="KAJ5404629.1"/>
    <property type="molecule type" value="Genomic_DNA"/>
</dbReference>
<dbReference type="InterPro" id="IPR050493">
    <property type="entry name" value="FAD-dep_Monooxygenase_BioMet"/>
</dbReference>
<gene>
    <name evidence="8" type="ORF">N7509_004500</name>
</gene>
<proteinExistence type="inferred from homology"/>
<keyword evidence="3" id="KW-0285">Flavoprotein</keyword>
<evidence type="ECO:0000256" key="1">
    <source>
        <dbReference type="ARBA" id="ARBA00001974"/>
    </source>
</evidence>
<evidence type="ECO:0000256" key="6">
    <source>
        <dbReference type="ARBA" id="ARBA00023033"/>
    </source>
</evidence>
<feature type="domain" description="FAD-binding" evidence="7">
    <location>
        <begin position="21"/>
        <end position="363"/>
    </location>
</feature>
<organism evidence="8 9">
    <name type="scientific">Penicillium cosmopolitanum</name>
    <dbReference type="NCBI Taxonomy" id="1131564"/>
    <lineage>
        <taxon>Eukaryota</taxon>
        <taxon>Fungi</taxon>
        <taxon>Dikarya</taxon>
        <taxon>Ascomycota</taxon>
        <taxon>Pezizomycotina</taxon>
        <taxon>Eurotiomycetes</taxon>
        <taxon>Eurotiomycetidae</taxon>
        <taxon>Eurotiales</taxon>
        <taxon>Aspergillaceae</taxon>
        <taxon>Penicillium</taxon>
    </lineage>
</organism>
<name>A0A9W9W6X8_9EURO</name>
<accession>A0A9W9W6X8</accession>
<keyword evidence="6" id="KW-0503">Monooxygenase</keyword>
<evidence type="ECO:0000256" key="4">
    <source>
        <dbReference type="ARBA" id="ARBA00022827"/>
    </source>
</evidence>
<dbReference type="AlphaFoldDB" id="A0A9W9W6X8"/>
<dbReference type="InterPro" id="IPR036188">
    <property type="entry name" value="FAD/NAD-bd_sf"/>
</dbReference>
<keyword evidence="9" id="KW-1185">Reference proteome</keyword>
<dbReference type="Pfam" id="PF01494">
    <property type="entry name" value="FAD_binding_3"/>
    <property type="match status" value="1"/>
</dbReference>
<comment type="caution">
    <text evidence="8">The sequence shown here is derived from an EMBL/GenBank/DDBJ whole genome shotgun (WGS) entry which is preliminary data.</text>
</comment>
<keyword evidence="5" id="KW-0560">Oxidoreductase</keyword>
<dbReference type="Gene3D" id="3.50.50.60">
    <property type="entry name" value="FAD/NAD(P)-binding domain"/>
    <property type="match status" value="1"/>
</dbReference>
<comment type="similarity">
    <text evidence="2">Belongs to the paxM FAD-dependent monooxygenase family.</text>
</comment>
<comment type="cofactor">
    <cofactor evidence="1">
        <name>FAD</name>
        <dbReference type="ChEBI" id="CHEBI:57692"/>
    </cofactor>
</comment>
<dbReference type="Proteomes" id="UP001147747">
    <property type="component" value="Unassembled WGS sequence"/>
</dbReference>
<keyword evidence="4" id="KW-0274">FAD</keyword>
<dbReference type="OrthoDB" id="16820at2759"/>
<sequence>MAEKVLTSFTVVEKMQDTGIEVIIVGAGIGGLWAALECWRNGHKVRILDKTKGPETNGDFFTLNPAACKAFKHWPQMKAEHEKAACRPSFSCFQCDGTSLLSHERITSQTTDEMGVTVEAELDTWRHLRPKLQQVLLRQLQRIGLSIEYGSCVTGYEETLDKGFVILDDGSRLEAGVVIAADGIGTKSGQMVLGHTLRARSSGSAVYRCAYPVEVLDTDLILSEHFRLYDGEGGASEMWIGPKLHLITTRNTETFSWAMTHRDNGMSSESWHSTSTPCQPADAIKAIENAWGNCPDILKRMIEITPADTLLDFKIMWRDPNPTWTSPLGRVVQLGDAAHTFVPSSGNGANQAIEDAVSLACCLKIAGQQDIPTAVRVHNLLRFERVSCAQITGFQNQANRENAHWDLLASHPESVKPKLGRWIWEHDAEDYANDNYANACQKLLCSAAFGNTNIPPGYKYRPWNIDQLLEMMESGDPIVFDGDWN</sequence>
<dbReference type="PANTHER" id="PTHR13789:SF315">
    <property type="entry name" value="FAD-DEPENDENT MONOOXYGENASE MDPD"/>
    <property type="match status" value="1"/>
</dbReference>
<evidence type="ECO:0000256" key="2">
    <source>
        <dbReference type="ARBA" id="ARBA00007992"/>
    </source>
</evidence>
<evidence type="ECO:0000313" key="8">
    <source>
        <dbReference type="EMBL" id="KAJ5404629.1"/>
    </source>
</evidence>
<protein>
    <recommendedName>
        <fullName evidence="7">FAD-binding domain-containing protein</fullName>
    </recommendedName>
</protein>
<dbReference type="InterPro" id="IPR002938">
    <property type="entry name" value="FAD-bd"/>
</dbReference>
<dbReference type="RefSeq" id="XP_056491871.1">
    <property type="nucleotide sequence ID" value="XM_056629137.1"/>
</dbReference>
<evidence type="ECO:0000256" key="3">
    <source>
        <dbReference type="ARBA" id="ARBA00022630"/>
    </source>
</evidence>
<reference evidence="8" key="2">
    <citation type="journal article" date="2023" name="IMA Fungus">
        <title>Comparative genomic study of the Penicillium genus elucidates a diverse pangenome and 15 lateral gene transfer events.</title>
        <authorList>
            <person name="Petersen C."/>
            <person name="Sorensen T."/>
            <person name="Nielsen M.R."/>
            <person name="Sondergaard T.E."/>
            <person name="Sorensen J.L."/>
            <person name="Fitzpatrick D.A."/>
            <person name="Frisvad J.C."/>
            <person name="Nielsen K.L."/>
        </authorList>
    </citation>
    <scope>NUCLEOTIDE SEQUENCE</scope>
    <source>
        <strain evidence="8">IBT 29677</strain>
    </source>
</reference>
<evidence type="ECO:0000313" key="9">
    <source>
        <dbReference type="Proteomes" id="UP001147747"/>
    </source>
</evidence>
<dbReference type="GO" id="GO:0071949">
    <property type="term" value="F:FAD binding"/>
    <property type="evidence" value="ECO:0007669"/>
    <property type="project" value="InterPro"/>
</dbReference>
<reference evidence="8" key="1">
    <citation type="submission" date="2022-12" db="EMBL/GenBank/DDBJ databases">
        <authorList>
            <person name="Petersen C."/>
        </authorList>
    </citation>
    <scope>NUCLEOTIDE SEQUENCE</scope>
    <source>
        <strain evidence="8">IBT 29677</strain>
    </source>
</reference>
<evidence type="ECO:0000259" key="7">
    <source>
        <dbReference type="Pfam" id="PF01494"/>
    </source>
</evidence>